<dbReference type="SUPFAM" id="SSF54637">
    <property type="entry name" value="Thioesterase/thiol ester dehydrase-isomerase"/>
    <property type="match status" value="2"/>
</dbReference>
<dbReference type="InterPro" id="IPR049449">
    <property type="entry name" value="TesB_ACOT8-like_N"/>
</dbReference>
<evidence type="ECO:0000313" key="5">
    <source>
        <dbReference type="Proteomes" id="UP000316747"/>
    </source>
</evidence>
<evidence type="ECO:0000259" key="3">
    <source>
        <dbReference type="Pfam" id="PF20789"/>
    </source>
</evidence>
<feature type="domain" description="Acyl-CoA thioesterase-like N-terminal HotDog" evidence="2">
    <location>
        <begin position="24"/>
        <end position="119"/>
    </location>
</feature>
<protein>
    <submittedName>
        <fullName evidence="4">Acyl-CoA thioesterase</fullName>
    </submittedName>
</protein>
<evidence type="ECO:0000256" key="1">
    <source>
        <dbReference type="SAM" id="MobiDB-lite"/>
    </source>
</evidence>
<name>A0A543HUX5_9MICO</name>
<dbReference type="Gene3D" id="2.40.160.210">
    <property type="entry name" value="Acyl-CoA thioesterase, double hotdog domain"/>
    <property type="match status" value="1"/>
</dbReference>
<dbReference type="InterPro" id="IPR029069">
    <property type="entry name" value="HotDog_dom_sf"/>
</dbReference>
<dbReference type="InterPro" id="IPR049450">
    <property type="entry name" value="ACOT8-like_C"/>
</dbReference>
<feature type="region of interest" description="Disordered" evidence="1">
    <location>
        <begin position="1"/>
        <end position="20"/>
    </location>
</feature>
<accession>A0A543HUX5</accession>
<dbReference type="RefSeq" id="WP_141844258.1">
    <property type="nucleotide sequence ID" value="NZ_VFPM01000002.1"/>
</dbReference>
<dbReference type="OrthoDB" id="5418286at2"/>
<evidence type="ECO:0000313" key="4">
    <source>
        <dbReference type="EMBL" id="TQM62148.1"/>
    </source>
</evidence>
<sequence length="283" mass="30544">MSEYDDAIRLEPGDGPTRRTGTFTEDWMIGNAVNGGFVMAAGLQALGEHLAADPAEETKHSDPVVMSAYFMTASAPGPFTVTTDLMRCGRMLSTGQISLSQPGSDGTPVERMRAIASFGNLEQVDTFKQSTPPDMPPPEQCVSSEQAPPEFLANMRFLERLDLRLDPATAGWALGKPSMKGVIRGWLRLKDAREPDTTMLMMALDALPPVAFDLGILGWTPTLEFTGHIRRRPAPGWLQVSLSSENVGGGMMEEDASIWDSTGALVAQSRQLCGVRLSTGRNG</sequence>
<dbReference type="InterPro" id="IPR052389">
    <property type="entry name" value="Sec_Metab_Biosynth-Assoc"/>
</dbReference>
<dbReference type="Pfam" id="PF20789">
    <property type="entry name" value="4HBT_3C"/>
    <property type="match status" value="1"/>
</dbReference>
<feature type="domain" description="Acyl-CoA thioesterase-like C-terminal" evidence="3">
    <location>
        <begin position="138"/>
        <end position="274"/>
    </location>
</feature>
<dbReference type="PANTHER" id="PTHR38110:SF1">
    <property type="entry name" value="THIOESTERASE DOMAIN-CONTAINING PROTEIN"/>
    <property type="match status" value="1"/>
</dbReference>
<dbReference type="Pfam" id="PF13622">
    <property type="entry name" value="4HBT_3"/>
    <property type="match status" value="1"/>
</dbReference>
<keyword evidence="5" id="KW-1185">Reference proteome</keyword>
<reference evidence="4 5" key="1">
    <citation type="submission" date="2019-06" db="EMBL/GenBank/DDBJ databases">
        <title>Genome sequencing of plant associated microbes to promote plant fitness in Sorghum bicolor and Oryza sativa.</title>
        <authorList>
            <person name="Coleman-Derr D."/>
        </authorList>
    </citation>
    <scope>NUCLEOTIDE SEQUENCE [LARGE SCALE GENOMIC DNA]</scope>
    <source>
        <strain evidence="4 5">KV-663</strain>
    </source>
</reference>
<feature type="compositionally biased region" description="Basic and acidic residues" evidence="1">
    <location>
        <begin position="1"/>
        <end position="12"/>
    </location>
</feature>
<gene>
    <name evidence="4" type="ORF">FBY41_2176</name>
</gene>
<dbReference type="InterPro" id="IPR042171">
    <property type="entry name" value="Acyl-CoA_hotdog"/>
</dbReference>
<dbReference type="Proteomes" id="UP000316747">
    <property type="component" value="Unassembled WGS sequence"/>
</dbReference>
<proteinExistence type="predicted"/>
<comment type="caution">
    <text evidence="4">The sequence shown here is derived from an EMBL/GenBank/DDBJ whole genome shotgun (WGS) entry which is preliminary data.</text>
</comment>
<evidence type="ECO:0000259" key="2">
    <source>
        <dbReference type="Pfam" id="PF13622"/>
    </source>
</evidence>
<dbReference type="EMBL" id="VFPM01000002">
    <property type="protein sequence ID" value="TQM62148.1"/>
    <property type="molecule type" value="Genomic_DNA"/>
</dbReference>
<dbReference type="PANTHER" id="PTHR38110">
    <property type="entry name" value="CHROMOSOME 23, WHOLE GENOME SHOTGUN SEQUENCE"/>
    <property type="match status" value="1"/>
</dbReference>
<organism evidence="4 5">
    <name type="scientific">Humibacillus xanthopallidus</name>
    <dbReference type="NCBI Taxonomy" id="412689"/>
    <lineage>
        <taxon>Bacteria</taxon>
        <taxon>Bacillati</taxon>
        <taxon>Actinomycetota</taxon>
        <taxon>Actinomycetes</taxon>
        <taxon>Micrococcales</taxon>
        <taxon>Intrasporangiaceae</taxon>
        <taxon>Humibacillus</taxon>
    </lineage>
</organism>
<dbReference type="AlphaFoldDB" id="A0A543HUX5"/>